<feature type="transmembrane region" description="Helical" evidence="1">
    <location>
        <begin position="7"/>
        <end position="31"/>
    </location>
</feature>
<keyword evidence="1" id="KW-0812">Transmembrane</keyword>
<keyword evidence="3" id="KW-1185">Reference proteome</keyword>
<dbReference type="Proteomes" id="UP000220034">
    <property type="component" value="Unassembled WGS sequence"/>
</dbReference>
<reference evidence="3" key="1">
    <citation type="submission" date="2017-09" db="EMBL/GenBank/DDBJ databases">
        <authorList>
            <person name="Varghese N."/>
            <person name="Submissions S."/>
        </authorList>
    </citation>
    <scope>NUCLEOTIDE SEQUENCE [LARGE SCALE GENOMIC DNA]</scope>
    <source>
        <strain evidence="3">C7</strain>
    </source>
</reference>
<evidence type="ECO:0000313" key="3">
    <source>
        <dbReference type="Proteomes" id="UP000220034"/>
    </source>
</evidence>
<dbReference type="EMBL" id="OCTN01000001">
    <property type="protein sequence ID" value="SOH92466.1"/>
    <property type="molecule type" value="Genomic_DNA"/>
</dbReference>
<name>A0A2C9CM71_9RHOB</name>
<organism evidence="2 3">
    <name type="scientific">Pontivivens marinum</name>
    <dbReference type="NCBI Taxonomy" id="1690039"/>
    <lineage>
        <taxon>Bacteria</taxon>
        <taxon>Pseudomonadati</taxon>
        <taxon>Pseudomonadota</taxon>
        <taxon>Alphaproteobacteria</taxon>
        <taxon>Rhodobacterales</taxon>
        <taxon>Paracoccaceae</taxon>
        <taxon>Pontivivens</taxon>
    </lineage>
</organism>
<dbReference type="GO" id="GO:0016020">
    <property type="term" value="C:membrane"/>
    <property type="evidence" value="ECO:0007669"/>
    <property type="project" value="InterPro"/>
</dbReference>
<accession>A0A2C9CM71</accession>
<sequence length="64" mass="6462">MNKKLMTYASIGAATAAILSFTPLGVMGMAAIGLGAIAGYIDLILLPALFICVILIGYARSGSA</sequence>
<protein>
    <submittedName>
        <fullName evidence="2">Membrane transport protein MerF</fullName>
    </submittedName>
</protein>
<evidence type="ECO:0000256" key="1">
    <source>
        <dbReference type="SAM" id="Phobius"/>
    </source>
</evidence>
<feature type="transmembrane region" description="Helical" evidence="1">
    <location>
        <begin position="37"/>
        <end position="59"/>
    </location>
</feature>
<dbReference type="InterPro" id="IPR021091">
    <property type="entry name" value="Mercury_ion_transport_MerF"/>
</dbReference>
<proteinExistence type="predicted"/>
<keyword evidence="1" id="KW-1133">Transmembrane helix</keyword>
<dbReference type="Gene3D" id="1.10.287.910">
    <property type="entry name" value="bacterial mercury transporter, merf"/>
    <property type="match status" value="1"/>
</dbReference>
<gene>
    <name evidence="2" type="ORF">SAMN06273572_101313</name>
</gene>
<evidence type="ECO:0000313" key="2">
    <source>
        <dbReference type="EMBL" id="SOH92466.1"/>
    </source>
</evidence>
<keyword evidence="1" id="KW-0472">Membrane</keyword>
<dbReference type="RefSeq" id="WP_097928045.1">
    <property type="nucleotide sequence ID" value="NZ_OCTN01000001.1"/>
</dbReference>
<dbReference type="Pfam" id="PF11431">
    <property type="entry name" value="Transport_MerF"/>
    <property type="match status" value="1"/>
</dbReference>
<dbReference type="AlphaFoldDB" id="A0A2C9CM71"/>